<dbReference type="Proteomes" id="UP000502706">
    <property type="component" value="Plasmid unnamed1"/>
</dbReference>
<feature type="region of interest" description="Disordered" evidence="3">
    <location>
        <begin position="85"/>
        <end position="113"/>
    </location>
</feature>
<protein>
    <submittedName>
        <fullName evidence="4">Sortase</fullName>
    </submittedName>
</protein>
<dbReference type="Gene3D" id="2.40.260.10">
    <property type="entry name" value="Sortase"/>
    <property type="match status" value="1"/>
</dbReference>
<keyword evidence="5" id="KW-1185">Reference proteome</keyword>
<dbReference type="GO" id="GO:0016787">
    <property type="term" value="F:hydrolase activity"/>
    <property type="evidence" value="ECO:0007669"/>
    <property type="project" value="UniProtKB-KW"/>
</dbReference>
<accession>A0A6G8Q3F1</accession>
<gene>
    <name evidence="4" type="ORF">GBA65_21185</name>
</gene>
<organism evidence="4 5">
    <name type="scientific">Rubrobacter marinus</name>
    <dbReference type="NCBI Taxonomy" id="2653852"/>
    <lineage>
        <taxon>Bacteria</taxon>
        <taxon>Bacillati</taxon>
        <taxon>Actinomycetota</taxon>
        <taxon>Rubrobacteria</taxon>
        <taxon>Rubrobacterales</taxon>
        <taxon>Rubrobacteraceae</taxon>
        <taxon>Rubrobacter</taxon>
    </lineage>
</organism>
<dbReference type="InterPro" id="IPR042003">
    <property type="entry name" value="Sortase_E"/>
</dbReference>
<dbReference type="Pfam" id="PF04203">
    <property type="entry name" value="Sortase"/>
    <property type="match status" value="1"/>
</dbReference>
<keyword evidence="4" id="KW-0614">Plasmid</keyword>
<dbReference type="SUPFAM" id="SSF63817">
    <property type="entry name" value="Sortase"/>
    <property type="match status" value="1"/>
</dbReference>
<proteinExistence type="predicted"/>
<name>A0A6G8Q3F1_9ACTN</name>
<evidence type="ECO:0000256" key="3">
    <source>
        <dbReference type="SAM" id="MobiDB-lite"/>
    </source>
</evidence>
<dbReference type="NCBIfam" id="TIGR01076">
    <property type="entry name" value="sortase_fam"/>
    <property type="match status" value="1"/>
</dbReference>
<evidence type="ECO:0000313" key="5">
    <source>
        <dbReference type="Proteomes" id="UP000502706"/>
    </source>
</evidence>
<reference evidence="4 5" key="1">
    <citation type="submission" date="2019-10" db="EMBL/GenBank/DDBJ databases">
        <title>Rubrobacter sp nov SCSIO 52915 isolated from a deep-sea sediment in the South China Sea.</title>
        <authorList>
            <person name="Chen R.W."/>
        </authorList>
    </citation>
    <scope>NUCLEOTIDE SEQUENCE [LARGE SCALE GENOMIC DNA]</scope>
    <source>
        <strain evidence="4 5">SCSIO 52915</strain>
        <plasmid evidence="4 5">unnamed1</plasmid>
    </source>
</reference>
<feature type="active site" description="Proton donor/acceptor" evidence="2">
    <location>
        <position position="165"/>
    </location>
</feature>
<dbReference type="InterPro" id="IPR005754">
    <property type="entry name" value="Sortase"/>
</dbReference>
<sequence length="250" mass="26709">MGAVEESGPTMCGGEGAARVLAVPLRGSCWTYRGGVPWLPMFKSLKASLLLVSLALLGLGALPAYPTTETASLDLRPTEVENARTLLGESPGGEKAQPGSGGGRDAGTAGPGGAPMTLSIPKLGLEDVEVPTADSQVALDREGIIRLKGTGSPWQEGSNTVIVGHALGYVFTKVPYVFYELDEMEPGDEIVLENQAGEEFTFRVYDRLVVRPEDYWVTYPVQDKTIVSLQTCTPIPSFEKRLIVRAERVG</sequence>
<dbReference type="KEGG" id="rmar:GBA65_21185"/>
<evidence type="ECO:0000256" key="2">
    <source>
        <dbReference type="PIRSR" id="PIRSR605754-1"/>
    </source>
</evidence>
<dbReference type="InterPro" id="IPR023365">
    <property type="entry name" value="Sortase_dom-sf"/>
</dbReference>
<keyword evidence="1" id="KW-0378">Hydrolase</keyword>
<feature type="active site" description="Acyl-thioester intermediate" evidence="2">
    <location>
        <position position="232"/>
    </location>
</feature>
<geneLocation type="plasmid" evidence="4 5">
    <name>unnamed1</name>
</geneLocation>
<feature type="compositionally biased region" description="Gly residues" evidence="3">
    <location>
        <begin position="99"/>
        <end position="113"/>
    </location>
</feature>
<dbReference type="CDD" id="cd05830">
    <property type="entry name" value="Sortase_E"/>
    <property type="match status" value="1"/>
</dbReference>
<evidence type="ECO:0000256" key="1">
    <source>
        <dbReference type="ARBA" id="ARBA00022801"/>
    </source>
</evidence>
<evidence type="ECO:0000313" key="4">
    <source>
        <dbReference type="EMBL" id="QIN80975.1"/>
    </source>
</evidence>
<dbReference type="EMBL" id="CP045122">
    <property type="protein sequence ID" value="QIN80975.1"/>
    <property type="molecule type" value="Genomic_DNA"/>
</dbReference>
<dbReference type="AlphaFoldDB" id="A0A6G8Q3F1"/>